<feature type="compositionally biased region" description="Low complexity" evidence="1">
    <location>
        <begin position="19"/>
        <end position="30"/>
    </location>
</feature>
<dbReference type="Proteomes" id="UP000315295">
    <property type="component" value="Unassembled WGS sequence"/>
</dbReference>
<dbReference type="AlphaFoldDB" id="A0A540KZN0"/>
<dbReference type="EMBL" id="VIEB01000845">
    <property type="protein sequence ID" value="TQD79675.1"/>
    <property type="molecule type" value="Genomic_DNA"/>
</dbReference>
<evidence type="ECO:0000313" key="3">
    <source>
        <dbReference type="Proteomes" id="UP000315295"/>
    </source>
</evidence>
<proteinExistence type="predicted"/>
<evidence type="ECO:0000256" key="1">
    <source>
        <dbReference type="SAM" id="MobiDB-lite"/>
    </source>
</evidence>
<keyword evidence="3" id="KW-1185">Reference proteome</keyword>
<sequence length="194" mass="22762">MNQDNLPSFHPRTSRTKSETSSPSSNESNNVLSKFQLEKHLGKRMLVTKENIEPILIESSKSSSEYFPVESKTHKNTQSFEIPTYNPFEPRPELTQQFELYSPTPFHSTKNKILSENKQLSEFRKFLQSHFIIQIHSTIIRIQKVFTVPLGPQTTHFNWDFLLQKPNLRKKLKLQVQIHFLHFGLQTQGIYLHL</sequence>
<organism evidence="2 3">
    <name type="scientific">Malus baccata</name>
    <name type="common">Siberian crab apple</name>
    <name type="synonym">Pyrus baccata</name>
    <dbReference type="NCBI Taxonomy" id="106549"/>
    <lineage>
        <taxon>Eukaryota</taxon>
        <taxon>Viridiplantae</taxon>
        <taxon>Streptophyta</taxon>
        <taxon>Embryophyta</taxon>
        <taxon>Tracheophyta</taxon>
        <taxon>Spermatophyta</taxon>
        <taxon>Magnoliopsida</taxon>
        <taxon>eudicotyledons</taxon>
        <taxon>Gunneridae</taxon>
        <taxon>Pentapetalae</taxon>
        <taxon>rosids</taxon>
        <taxon>fabids</taxon>
        <taxon>Rosales</taxon>
        <taxon>Rosaceae</taxon>
        <taxon>Amygdaloideae</taxon>
        <taxon>Maleae</taxon>
        <taxon>Malus</taxon>
    </lineage>
</organism>
<comment type="caution">
    <text evidence="2">The sequence shown here is derived from an EMBL/GenBank/DDBJ whole genome shotgun (WGS) entry which is preliminary data.</text>
</comment>
<protein>
    <submittedName>
        <fullName evidence="2">Uncharacterized protein</fullName>
    </submittedName>
</protein>
<accession>A0A540KZN0</accession>
<name>A0A540KZN0_MALBA</name>
<reference evidence="2 3" key="1">
    <citation type="journal article" date="2019" name="G3 (Bethesda)">
        <title>Sequencing of a Wild Apple (Malus baccata) Genome Unravels the Differences Between Cultivated and Wild Apple Species Regarding Disease Resistance and Cold Tolerance.</title>
        <authorList>
            <person name="Chen X."/>
        </authorList>
    </citation>
    <scope>NUCLEOTIDE SEQUENCE [LARGE SCALE GENOMIC DNA]</scope>
    <source>
        <strain evidence="3">cv. Shandingzi</strain>
        <tissue evidence="2">Leaves</tissue>
    </source>
</reference>
<gene>
    <name evidence="2" type="ORF">C1H46_034778</name>
</gene>
<evidence type="ECO:0000313" key="2">
    <source>
        <dbReference type="EMBL" id="TQD79675.1"/>
    </source>
</evidence>
<feature type="region of interest" description="Disordered" evidence="1">
    <location>
        <begin position="1"/>
        <end position="33"/>
    </location>
</feature>